<feature type="active site" description="Nucleophile" evidence="9">
    <location>
        <position position="357"/>
    </location>
</feature>
<comment type="similarity">
    <text evidence="2 11">Belongs to the glycosyl hydrolase 1 family.</text>
</comment>
<dbReference type="PROSITE" id="PS00653">
    <property type="entry name" value="GLYCOSYL_HYDROL_F1_2"/>
    <property type="match status" value="1"/>
</dbReference>
<name>A0A1I6SWV4_9CAUL</name>
<dbReference type="Gene3D" id="3.20.20.80">
    <property type="entry name" value="Glycosidases"/>
    <property type="match status" value="1"/>
</dbReference>
<dbReference type="OrthoDB" id="9765195at2"/>
<comment type="catalytic activity">
    <reaction evidence="1 11">
        <text>Hydrolysis of terminal, non-reducing beta-D-glucosyl residues with release of beta-D-glucose.</text>
        <dbReference type="EC" id="3.2.1.21"/>
    </reaction>
</comment>
<keyword evidence="13" id="KW-1185">Reference proteome</keyword>
<evidence type="ECO:0000256" key="10">
    <source>
        <dbReference type="PIRSR" id="PIRSR617736-2"/>
    </source>
</evidence>
<dbReference type="Proteomes" id="UP000198788">
    <property type="component" value="Unassembled WGS sequence"/>
</dbReference>
<feature type="binding site" evidence="10">
    <location>
        <position position="126"/>
    </location>
    <ligand>
        <name>substrate</name>
    </ligand>
</feature>
<dbReference type="GO" id="GO:0008422">
    <property type="term" value="F:beta-glucosidase activity"/>
    <property type="evidence" value="ECO:0007669"/>
    <property type="project" value="UniProtKB-EC"/>
</dbReference>
<dbReference type="InterPro" id="IPR017853">
    <property type="entry name" value="GH"/>
</dbReference>
<evidence type="ECO:0000256" key="4">
    <source>
        <dbReference type="ARBA" id="ARBA00022801"/>
    </source>
</evidence>
<dbReference type="GO" id="GO:0030245">
    <property type="term" value="P:cellulose catabolic process"/>
    <property type="evidence" value="ECO:0007669"/>
    <property type="project" value="UniProtKB-KW"/>
</dbReference>
<keyword evidence="4 11" id="KW-0378">Hydrolase</keyword>
<dbReference type="Pfam" id="PF00232">
    <property type="entry name" value="Glyco_hydro_1"/>
    <property type="match status" value="1"/>
</dbReference>
<keyword evidence="7 11" id="KW-0326">Glycosidase</keyword>
<keyword evidence="8" id="KW-0624">Polysaccharide degradation</keyword>
<protein>
    <recommendedName>
        <fullName evidence="3 11">Beta-glucosidase</fullName>
        <ecNumber evidence="3 11">3.2.1.21</ecNumber>
    </recommendedName>
</protein>
<dbReference type="RefSeq" id="WP_092311885.1">
    <property type="nucleotide sequence ID" value="NZ_FOZV01000006.1"/>
</dbReference>
<dbReference type="GO" id="GO:0005829">
    <property type="term" value="C:cytosol"/>
    <property type="evidence" value="ECO:0007669"/>
    <property type="project" value="TreeGrafter"/>
</dbReference>
<reference evidence="13" key="1">
    <citation type="submission" date="2016-10" db="EMBL/GenBank/DDBJ databases">
        <authorList>
            <person name="Varghese N."/>
            <person name="Submissions S."/>
        </authorList>
    </citation>
    <scope>NUCLEOTIDE SEQUENCE [LARGE SCALE GENOMIC DNA]</scope>
    <source>
        <strain evidence="13">CGMCC 1.10683</strain>
    </source>
</reference>
<dbReference type="InterPro" id="IPR017736">
    <property type="entry name" value="Glyco_hydro_1_beta-glucosidase"/>
</dbReference>
<evidence type="ECO:0000256" key="11">
    <source>
        <dbReference type="RuleBase" id="RU361175"/>
    </source>
</evidence>
<proteinExistence type="inferred from homology"/>
<dbReference type="EC" id="3.2.1.21" evidence="3 11"/>
<dbReference type="InterPro" id="IPR001360">
    <property type="entry name" value="Glyco_hydro_1"/>
</dbReference>
<feature type="binding site" evidence="10">
    <location>
        <position position="298"/>
    </location>
    <ligand>
        <name>substrate</name>
    </ligand>
</feature>
<dbReference type="PANTHER" id="PTHR10353">
    <property type="entry name" value="GLYCOSYL HYDROLASE"/>
    <property type="match status" value="1"/>
</dbReference>
<dbReference type="AlphaFoldDB" id="A0A1I6SWV4"/>
<feature type="binding site" evidence="10">
    <location>
        <position position="405"/>
    </location>
    <ligand>
        <name>substrate</name>
    </ligand>
</feature>
<dbReference type="SUPFAM" id="SSF51445">
    <property type="entry name" value="(Trans)glycosidases"/>
    <property type="match status" value="1"/>
</dbReference>
<evidence type="ECO:0000313" key="13">
    <source>
        <dbReference type="Proteomes" id="UP000198788"/>
    </source>
</evidence>
<accession>A0A1I6SWV4</accession>
<evidence type="ECO:0000256" key="5">
    <source>
        <dbReference type="ARBA" id="ARBA00023001"/>
    </source>
</evidence>
<dbReference type="PRINTS" id="PR00131">
    <property type="entry name" value="GLHYDRLASE1"/>
</dbReference>
<gene>
    <name evidence="12" type="ORF">SAMN05192570_2741</name>
</gene>
<feature type="binding site" evidence="10">
    <location>
        <position position="25"/>
    </location>
    <ligand>
        <name>substrate</name>
    </ligand>
</feature>
<feature type="binding site" evidence="10">
    <location>
        <begin position="412"/>
        <end position="413"/>
    </location>
    <ligand>
        <name>substrate</name>
    </ligand>
</feature>
<dbReference type="InterPro" id="IPR033132">
    <property type="entry name" value="GH_1_N_CS"/>
</dbReference>
<feature type="binding site" evidence="10">
    <location>
        <position position="170"/>
    </location>
    <ligand>
        <name>substrate</name>
    </ligand>
</feature>
<evidence type="ECO:0000313" key="12">
    <source>
        <dbReference type="EMBL" id="SFS81278.1"/>
    </source>
</evidence>
<organism evidence="12 13">
    <name type="scientific">Brevundimonas viscosa</name>
    <dbReference type="NCBI Taxonomy" id="871741"/>
    <lineage>
        <taxon>Bacteria</taxon>
        <taxon>Pseudomonadati</taxon>
        <taxon>Pseudomonadota</taxon>
        <taxon>Alphaproteobacteria</taxon>
        <taxon>Caulobacterales</taxon>
        <taxon>Caulobacteraceae</taxon>
        <taxon>Brevundimonas</taxon>
    </lineage>
</organism>
<keyword evidence="6" id="KW-0119">Carbohydrate metabolism</keyword>
<dbReference type="STRING" id="871741.SAMN05192570_2741"/>
<evidence type="ECO:0000256" key="6">
    <source>
        <dbReference type="ARBA" id="ARBA00023277"/>
    </source>
</evidence>
<evidence type="ECO:0000256" key="7">
    <source>
        <dbReference type="ARBA" id="ARBA00023295"/>
    </source>
</evidence>
<evidence type="ECO:0000256" key="3">
    <source>
        <dbReference type="ARBA" id="ARBA00012744"/>
    </source>
</evidence>
<dbReference type="EMBL" id="FOZV01000006">
    <property type="protein sequence ID" value="SFS81278.1"/>
    <property type="molecule type" value="Genomic_DNA"/>
</dbReference>
<evidence type="ECO:0000256" key="9">
    <source>
        <dbReference type="PIRSR" id="PIRSR617736-1"/>
    </source>
</evidence>
<keyword evidence="5" id="KW-0136">Cellulose degradation</keyword>
<sequence>MSSETTRSYRFPEGFLWGAATAAYQIEGSSMADGAGESIWDRFSHTPGNMKDGDTGDVACDHYNRWREDIELMKRLNLQAYRFSVSWSRVIPEGRGAINAKGLDFYDRLVDGLLEAGIEPLATLYHWDLPAALDDRGGWLNPDIADWFADYGQVLFETFKGRVKTWGTINEPWVIVDGGYLHGALAPGHRSAFEAVIAGHNVLRAHGAAVKRFREVGEGRIGIVLNIEPKYPASDKPEDEAARKRAEAQMNRWFLDPLMGRGYPEELKDVYGEAWREFPREDFELIAEPTDWMGLNWYTRAVPENAPDAWPVRARPVKQVQHAHTETGWEVYPPAFTDTLVWLSEQTGGKLPLMVTENGSAWYDPPHAIEGRIHDPMRVHYLQTHLKAMHDAIGKGVPLRGYMAWSLLDNLEWSLGYSKRFGITHVNFATQERTIKDSGLLYAEVIRSHGEVLDTL</sequence>
<evidence type="ECO:0000256" key="2">
    <source>
        <dbReference type="ARBA" id="ARBA00010838"/>
    </source>
</evidence>
<dbReference type="PANTHER" id="PTHR10353:SF36">
    <property type="entry name" value="LP05116P"/>
    <property type="match status" value="1"/>
</dbReference>
<evidence type="ECO:0000256" key="8">
    <source>
        <dbReference type="ARBA" id="ARBA00023326"/>
    </source>
</evidence>
<dbReference type="NCBIfam" id="TIGR03356">
    <property type="entry name" value="BGL"/>
    <property type="match status" value="1"/>
</dbReference>
<feature type="active site" description="Proton donor" evidence="9">
    <location>
        <position position="171"/>
    </location>
</feature>
<evidence type="ECO:0000256" key="1">
    <source>
        <dbReference type="ARBA" id="ARBA00000448"/>
    </source>
</evidence>
<dbReference type="FunFam" id="3.20.20.80:FF:000004">
    <property type="entry name" value="Beta-glucosidase 6-phospho-beta-glucosidase"/>
    <property type="match status" value="1"/>
</dbReference>